<dbReference type="EMBL" id="CP138335">
    <property type="protein sequence ID" value="XBW07893.1"/>
    <property type="molecule type" value="Genomic_DNA"/>
</dbReference>
<dbReference type="AlphaFoldDB" id="A0AAU7V6M2"/>
<accession>A0AAU7V6M2</accession>
<organism evidence="4">
    <name type="scientific">Scrofimicrobium appendicitidis</name>
    <dbReference type="NCBI Taxonomy" id="3079930"/>
    <lineage>
        <taxon>Bacteria</taxon>
        <taxon>Bacillati</taxon>
        <taxon>Actinomycetota</taxon>
        <taxon>Actinomycetes</taxon>
        <taxon>Actinomycetales</taxon>
        <taxon>Actinomycetaceae</taxon>
        <taxon>Scrofimicrobium</taxon>
    </lineage>
</organism>
<protein>
    <submittedName>
        <fullName evidence="4">Phosphoribosyltransferase</fullName>
    </submittedName>
</protein>
<keyword evidence="1 4" id="KW-0328">Glycosyltransferase</keyword>
<name>A0AAU7V6M2_9ACTO</name>
<proteinExistence type="predicted"/>
<evidence type="ECO:0000256" key="1">
    <source>
        <dbReference type="ARBA" id="ARBA00022676"/>
    </source>
</evidence>
<evidence type="ECO:0000259" key="3">
    <source>
        <dbReference type="Pfam" id="PF00156"/>
    </source>
</evidence>
<dbReference type="SUPFAM" id="SSF53271">
    <property type="entry name" value="PRTase-like"/>
    <property type="match status" value="1"/>
</dbReference>
<dbReference type="RefSeq" id="WP_350258094.1">
    <property type="nucleotide sequence ID" value="NZ_CP138335.1"/>
</dbReference>
<dbReference type="Gene3D" id="3.40.50.2020">
    <property type="match status" value="1"/>
</dbReference>
<sequence>MDKEILTWTEFGEASRELARQVRDSGWEPDLLISLARGGLIPGGALAYALDLKTIGSINVEFYTGEGTTLAEPLLLPPFMEVSADLGGRALIIDDVADSGKTLKLVVDLLSKQGVRDPAGELVRFEVRTAVLYRKSRTIIEPDYCWRSTDRWISFPWSTLPPV</sequence>
<evidence type="ECO:0000256" key="2">
    <source>
        <dbReference type="ARBA" id="ARBA00022679"/>
    </source>
</evidence>
<dbReference type="CDD" id="cd06223">
    <property type="entry name" value="PRTases_typeI"/>
    <property type="match status" value="1"/>
</dbReference>
<feature type="domain" description="Phosphoribosyltransferase" evidence="3">
    <location>
        <begin position="3"/>
        <end position="159"/>
    </location>
</feature>
<dbReference type="PANTHER" id="PTHR43363">
    <property type="entry name" value="HYPOXANTHINE PHOSPHORIBOSYLTRANSFERASE"/>
    <property type="match status" value="1"/>
</dbReference>
<dbReference type="KEGG" id="sapp:SAC06_09650"/>
<dbReference type="InterPro" id="IPR029057">
    <property type="entry name" value="PRTase-like"/>
</dbReference>
<dbReference type="PANTHER" id="PTHR43363:SF1">
    <property type="entry name" value="HYPOXANTHINE-GUANINE PHOSPHORIBOSYLTRANSFERASE"/>
    <property type="match status" value="1"/>
</dbReference>
<keyword evidence="2" id="KW-0808">Transferase</keyword>
<evidence type="ECO:0000313" key="4">
    <source>
        <dbReference type="EMBL" id="XBW07893.1"/>
    </source>
</evidence>
<dbReference type="InterPro" id="IPR000836">
    <property type="entry name" value="PRTase_dom"/>
</dbReference>
<gene>
    <name evidence="4" type="ORF">SAC06_09650</name>
</gene>
<reference evidence="4" key="1">
    <citation type="submission" date="2023-11" db="EMBL/GenBank/DDBJ databases">
        <title>Scrofimicrobium hongkongense sp. nov., isolated from a patient with peritonitis.</title>
        <authorList>
            <person name="Lao H.Y."/>
            <person name="Wong A.Y.P."/>
            <person name="Ng T.L."/>
            <person name="Wong R.Y.L."/>
            <person name="Yau M.C.Y."/>
            <person name="Lam J.Y.W."/>
            <person name="Siu G.K.H."/>
        </authorList>
    </citation>
    <scope>NUCLEOTIDE SEQUENCE</scope>
    <source>
        <strain evidence="4">R131</strain>
    </source>
</reference>
<dbReference type="GO" id="GO:0016757">
    <property type="term" value="F:glycosyltransferase activity"/>
    <property type="evidence" value="ECO:0007669"/>
    <property type="project" value="UniProtKB-KW"/>
</dbReference>
<dbReference type="Pfam" id="PF00156">
    <property type="entry name" value="Pribosyltran"/>
    <property type="match status" value="1"/>
</dbReference>